<feature type="domain" description="DUF2061" evidence="1">
    <location>
        <begin position="22"/>
        <end position="72"/>
    </location>
</feature>
<dbReference type="EMBL" id="BMJE01000002">
    <property type="protein sequence ID" value="GGB71815.1"/>
    <property type="molecule type" value="Genomic_DNA"/>
</dbReference>
<protein>
    <recommendedName>
        <fullName evidence="1">DUF2061 domain-containing protein</fullName>
    </recommendedName>
</protein>
<reference evidence="3" key="1">
    <citation type="journal article" date="2019" name="Int. J. Syst. Evol. Microbiol.">
        <title>The Global Catalogue of Microorganisms (GCM) 10K type strain sequencing project: providing services to taxonomists for standard genome sequencing and annotation.</title>
        <authorList>
            <consortium name="The Broad Institute Genomics Platform"/>
            <consortium name="The Broad Institute Genome Sequencing Center for Infectious Disease"/>
            <person name="Wu L."/>
            <person name="Ma J."/>
        </authorList>
    </citation>
    <scope>NUCLEOTIDE SEQUENCE [LARGE SCALE GENOMIC DNA]</scope>
    <source>
        <strain evidence="3">CGMCC 1.15461</strain>
    </source>
</reference>
<proteinExistence type="predicted"/>
<dbReference type="RefSeq" id="WP_188620122.1">
    <property type="nucleotide sequence ID" value="NZ_BMJE01000002.1"/>
</dbReference>
<keyword evidence="3" id="KW-1185">Reference proteome</keyword>
<dbReference type="Pfam" id="PF09834">
    <property type="entry name" value="DUF2061"/>
    <property type="match status" value="1"/>
</dbReference>
<organism evidence="2 3">
    <name type="scientific">Flavobacterium suaedae</name>
    <dbReference type="NCBI Taxonomy" id="1767027"/>
    <lineage>
        <taxon>Bacteria</taxon>
        <taxon>Pseudomonadati</taxon>
        <taxon>Bacteroidota</taxon>
        <taxon>Flavobacteriia</taxon>
        <taxon>Flavobacteriales</taxon>
        <taxon>Flavobacteriaceae</taxon>
        <taxon>Flavobacterium</taxon>
    </lineage>
</organism>
<sequence length="80" mass="9002">MLDLLKERKSLSIKDSPKISAIKAVTWRMVGTIDTIVISYLLTGNVTIAFSIGGVEVFSKMVLYFLHERAWARITKKDGE</sequence>
<comment type="caution">
    <text evidence="2">The sequence shown here is derived from an EMBL/GenBank/DDBJ whole genome shotgun (WGS) entry which is preliminary data.</text>
</comment>
<evidence type="ECO:0000313" key="3">
    <source>
        <dbReference type="Proteomes" id="UP000615760"/>
    </source>
</evidence>
<dbReference type="InterPro" id="IPR018638">
    <property type="entry name" value="DUF2061_membrane"/>
</dbReference>
<evidence type="ECO:0000313" key="2">
    <source>
        <dbReference type="EMBL" id="GGB71815.1"/>
    </source>
</evidence>
<dbReference type="Proteomes" id="UP000615760">
    <property type="component" value="Unassembled WGS sequence"/>
</dbReference>
<gene>
    <name evidence="2" type="ORF">GCM10007424_09750</name>
</gene>
<accession>A0ABQ1JL99</accession>
<evidence type="ECO:0000259" key="1">
    <source>
        <dbReference type="Pfam" id="PF09834"/>
    </source>
</evidence>
<name>A0ABQ1JL99_9FLAO</name>